<proteinExistence type="predicted"/>
<gene>
    <name evidence="6" type="ORF">B0T26DRAFT_754154</name>
</gene>
<feature type="domain" description="Thioester reductase (TE)" evidence="5">
    <location>
        <begin position="699"/>
        <end position="934"/>
    </location>
</feature>
<dbReference type="InterPro" id="IPR036736">
    <property type="entry name" value="ACP-like_sf"/>
</dbReference>
<dbReference type="PANTHER" id="PTHR43439:SF2">
    <property type="entry name" value="ENZYME, PUTATIVE (JCVI)-RELATED"/>
    <property type="match status" value="1"/>
</dbReference>
<evidence type="ECO:0000259" key="5">
    <source>
        <dbReference type="Pfam" id="PF07993"/>
    </source>
</evidence>
<dbReference type="PANTHER" id="PTHR43439">
    <property type="entry name" value="PHENYLACETATE-COENZYME A LIGASE"/>
    <property type="match status" value="1"/>
</dbReference>
<dbReference type="InterPro" id="IPR036291">
    <property type="entry name" value="NAD(P)-bd_dom_sf"/>
</dbReference>
<dbReference type="InterPro" id="IPR042099">
    <property type="entry name" value="ANL_N_sf"/>
</dbReference>
<dbReference type="Gene3D" id="3.40.50.720">
    <property type="entry name" value="NAD(P)-binding Rossmann-like Domain"/>
    <property type="match status" value="1"/>
</dbReference>
<dbReference type="InterPro" id="IPR000873">
    <property type="entry name" value="AMP-dep_synth/lig_dom"/>
</dbReference>
<accession>A0AA40ADZ9</accession>
<dbReference type="InterPro" id="IPR051414">
    <property type="entry name" value="Adenylate-forming_Reductase"/>
</dbReference>
<organism evidence="6 7">
    <name type="scientific">Lasiosphaeria miniovina</name>
    <dbReference type="NCBI Taxonomy" id="1954250"/>
    <lineage>
        <taxon>Eukaryota</taxon>
        <taxon>Fungi</taxon>
        <taxon>Dikarya</taxon>
        <taxon>Ascomycota</taxon>
        <taxon>Pezizomycotina</taxon>
        <taxon>Sordariomycetes</taxon>
        <taxon>Sordariomycetidae</taxon>
        <taxon>Sordariales</taxon>
        <taxon>Lasiosphaeriaceae</taxon>
        <taxon>Lasiosphaeria</taxon>
    </lineage>
</organism>
<evidence type="ECO:0000256" key="2">
    <source>
        <dbReference type="ARBA" id="ARBA00022553"/>
    </source>
</evidence>
<dbReference type="Pfam" id="PF23562">
    <property type="entry name" value="AMP-binding_C_3"/>
    <property type="match status" value="1"/>
</dbReference>
<dbReference type="SUPFAM" id="SSF56801">
    <property type="entry name" value="Acetyl-CoA synthetase-like"/>
    <property type="match status" value="1"/>
</dbReference>
<dbReference type="SUPFAM" id="SSF51735">
    <property type="entry name" value="NAD(P)-binding Rossmann-fold domains"/>
    <property type="match status" value="1"/>
</dbReference>
<feature type="domain" description="AMP-dependent synthetase/ligase" evidence="3">
    <location>
        <begin position="28"/>
        <end position="349"/>
    </location>
</feature>
<dbReference type="SUPFAM" id="SSF47336">
    <property type="entry name" value="ACP-like"/>
    <property type="match status" value="1"/>
</dbReference>
<name>A0AA40ADZ9_9PEZI</name>
<dbReference type="Proteomes" id="UP001172101">
    <property type="component" value="Unassembled WGS sequence"/>
</dbReference>
<evidence type="ECO:0000256" key="1">
    <source>
        <dbReference type="ARBA" id="ARBA00022450"/>
    </source>
</evidence>
<comment type="caution">
    <text evidence="6">The sequence shown here is derived from an EMBL/GenBank/DDBJ whole genome shotgun (WGS) entry which is preliminary data.</text>
</comment>
<dbReference type="InterPro" id="IPR009081">
    <property type="entry name" value="PP-bd_ACP"/>
</dbReference>
<dbReference type="RefSeq" id="XP_060295438.1">
    <property type="nucleotide sequence ID" value="XM_060445794.1"/>
</dbReference>
<dbReference type="Gene3D" id="3.40.50.12780">
    <property type="entry name" value="N-terminal domain of ligase-like"/>
    <property type="match status" value="1"/>
</dbReference>
<sequence length="1062" mass="119122">MDGSVEIPDRHGPEPQYGERLIVNIIDERARNAPDMEWIWIPRTSDPKDGWKLITYAQAANAINRVAHKLVSMPGHPKPGEIPTVAFIAPNDVRYVVFALGAVKAGYQALFISPRNPQEAQLNLFELTNCNTIWLDASYKTTVQPWLQERNMNAITTFPVDAWFPDEQVEPFPYHKTFEEAEWDPLLVLHTSGSTGFPTPIVVRQGMMAVGDKYHNLPPKGGRRLWVDEISRRCRNMFLPMPMFHAATILTIMVMAHYWDMPIVLGIPGRPLSADMVLGCLEYYDADMTLLPPAILEELSQSDEAIDELKKLIYVGFGGGNLNRVAGDRLVEKGVALLNMIGATEFFPYPIYLQDDPKLWQYFIIDSDVFGCEWRKSADEGAYEQVVVRKGKHPGYQGVFFTFPDRDEYSTKDLFRPHPTLPDHWIYYGRSDSILVFSNGEKLNPVTIEQTVMEHPKVKGAIVLGMNRFQAALILEPFDPLQDEQEEQDFIESVWPLIVKANKETVAHGQIGRRFVAVARPDIPFLRASKGTIQRASTVQLYKTEIDKIYERAGELPTTEAPKLNLTSRVALTRSIEDMFEKHLHAPRLEAETDFFSVGIDSMQVINASQLLRAGLEAAGIHIDASAVATRVVYGHPTAKRLAEYLYSVVKKGGHDALSIDMKQESRTMEALVEKYTRDLRPGCTDKPAPADENQTIIITGTTGALGSYMLDLASSNPRVKKIICLNRSENAKERQSKGNEERGLSTDLSKAEFLHADLSQLDLGLGRNVYDRLLGEVDRVIHNQWPVNFNMPVESFEPHIGGVRNLADFSRKAAKRVPIIFVSSVATTEGWNQPGPVPERPIHDFSLAVGGYGRSKLVSSLILEKAAEVSKVPTEIVRVGQIGGPVSEKGSWNRHEWLPSLIASSLYLGLLPDGLGPMMSTADWTPIEGIANLVLEVSGVADEVAIDDMQGYFHGVNPAKAQWQALVPAVKEFYGDRIKKIIPLDHWVAALERSQAKTEDIGKNPGVKLLDTYKAWSQAAKESQEHIVFDMTRTKERSKTMREMKAVTPELMTNWCRQWEF</sequence>
<dbReference type="InterPro" id="IPR013120">
    <property type="entry name" value="FAR_NAD-bd"/>
</dbReference>
<dbReference type="InterPro" id="IPR006162">
    <property type="entry name" value="Ppantetheine_attach_site"/>
</dbReference>
<dbReference type="Pfam" id="PF00501">
    <property type="entry name" value="AMP-binding"/>
    <property type="match status" value="1"/>
</dbReference>
<keyword evidence="2" id="KW-0597">Phosphoprotein</keyword>
<evidence type="ECO:0000259" key="3">
    <source>
        <dbReference type="Pfam" id="PF00501"/>
    </source>
</evidence>
<evidence type="ECO:0000259" key="4">
    <source>
        <dbReference type="Pfam" id="PF00550"/>
    </source>
</evidence>
<keyword evidence="7" id="KW-1185">Reference proteome</keyword>
<evidence type="ECO:0008006" key="8">
    <source>
        <dbReference type="Google" id="ProtNLM"/>
    </source>
</evidence>
<protein>
    <recommendedName>
        <fullName evidence="8">Carrier domain-containing protein</fullName>
    </recommendedName>
</protein>
<dbReference type="Pfam" id="PF00550">
    <property type="entry name" value="PP-binding"/>
    <property type="match status" value="1"/>
</dbReference>
<dbReference type="Pfam" id="PF07993">
    <property type="entry name" value="NAD_binding_4"/>
    <property type="match status" value="1"/>
</dbReference>
<reference evidence="6" key="1">
    <citation type="submission" date="2023-06" db="EMBL/GenBank/DDBJ databases">
        <title>Genome-scale phylogeny and comparative genomics of the fungal order Sordariales.</title>
        <authorList>
            <consortium name="Lawrence Berkeley National Laboratory"/>
            <person name="Hensen N."/>
            <person name="Bonometti L."/>
            <person name="Westerberg I."/>
            <person name="Brannstrom I.O."/>
            <person name="Guillou S."/>
            <person name="Cros-Aarteil S."/>
            <person name="Calhoun S."/>
            <person name="Haridas S."/>
            <person name="Kuo A."/>
            <person name="Mondo S."/>
            <person name="Pangilinan J."/>
            <person name="Riley R."/>
            <person name="LaButti K."/>
            <person name="Andreopoulos B."/>
            <person name="Lipzen A."/>
            <person name="Chen C."/>
            <person name="Yanf M."/>
            <person name="Daum C."/>
            <person name="Ng V."/>
            <person name="Clum A."/>
            <person name="Steindorff A."/>
            <person name="Ohm R."/>
            <person name="Martin F."/>
            <person name="Silar P."/>
            <person name="Natvig D."/>
            <person name="Lalanne C."/>
            <person name="Gautier V."/>
            <person name="Ament-velasquez S.L."/>
            <person name="Kruys A."/>
            <person name="Hutchinson M.I."/>
            <person name="Powell A.J."/>
            <person name="Barry K."/>
            <person name="Miller A.N."/>
            <person name="Grigoriev I.V."/>
            <person name="Debuchy R."/>
            <person name="Gladieux P."/>
            <person name="Thoren M.H."/>
            <person name="Johannesson H."/>
        </authorList>
    </citation>
    <scope>NUCLEOTIDE SEQUENCE</scope>
    <source>
        <strain evidence="6">SMH2392-1A</strain>
    </source>
</reference>
<evidence type="ECO:0000313" key="7">
    <source>
        <dbReference type="Proteomes" id="UP001172101"/>
    </source>
</evidence>
<dbReference type="AlphaFoldDB" id="A0AA40ADZ9"/>
<dbReference type="PROSITE" id="PS00012">
    <property type="entry name" value="PHOSPHOPANTETHEINE"/>
    <property type="match status" value="1"/>
</dbReference>
<keyword evidence="1" id="KW-0596">Phosphopantetheine</keyword>
<dbReference type="Gene3D" id="1.10.1200.10">
    <property type="entry name" value="ACP-like"/>
    <property type="match status" value="1"/>
</dbReference>
<dbReference type="GeneID" id="85329064"/>
<evidence type="ECO:0000313" key="6">
    <source>
        <dbReference type="EMBL" id="KAK0714116.1"/>
    </source>
</evidence>
<feature type="domain" description="Carrier" evidence="4">
    <location>
        <begin position="577"/>
        <end position="646"/>
    </location>
</feature>
<dbReference type="EMBL" id="JAUIRO010000005">
    <property type="protein sequence ID" value="KAK0714116.1"/>
    <property type="molecule type" value="Genomic_DNA"/>
</dbReference>